<sequence length="197" mass="22648">MGALACPQNTTGNLAFCFQRTKLQPSEYSGHRSRPSRITNKVFTIPRAFSDGLDPYLVQFYSPDMPLRLLRSPKVHFADIYVQFASVLGCLVLSVLSTIDDYAVVAMRLLLYMLGVEEVSQMNHNTLHRTKRELNLNTRGLYGDDINTNVRFGITRTMETIWSILPELHQKNFSRIRIDHHVQRVFRDPVIVIQRAP</sequence>
<keyword evidence="2" id="KW-1185">Reference proteome</keyword>
<protein>
    <submittedName>
        <fullName evidence="1">Uncharacterized protein</fullName>
    </submittedName>
</protein>
<evidence type="ECO:0000313" key="2">
    <source>
        <dbReference type="Proteomes" id="UP000286415"/>
    </source>
</evidence>
<organism evidence="1 2">
    <name type="scientific">Clonorchis sinensis</name>
    <name type="common">Chinese liver fluke</name>
    <dbReference type="NCBI Taxonomy" id="79923"/>
    <lineage>
        <taxon>Eukaryota</taxon>
        <taxon>Metazoa</taxon>
        <taxon>Spiralia</taxon>
        <taxon>Lophotrochozoa</taxon>
        <taxon>Platyhelminthes</taxon>
        <taxon>Trematoda</taxon>
        <taxon>Digenea</taxon>
        <taxon>Opisthorchiida</taxon>
        <taxon>Opisthorchiata</taxon>
        <taxon>Opisthorchiidae</taxon>
        <taxon>Clonorchis</taxon>
    </lineage>
</organism>
<evidence type="ECO:0000313" key="1">
    <source>
        <dbReference type="EMBL" id="KAG5453561.1"/>
    </source>
</evidence>
<reference evidence="1 2" key="2">
    <citation type="journal article" date="2021" name="Genomics">
        <title>High-quality reference genome for Clonorchis sinensis.</title>
        <authorList>
            <person name="Young N.D."/>
            <person name="Stroehlein A.J."/>
            <person name="Kinkar L."/>
            <person name="Wang T."/>
            <person name="Sohn W.M."/>
            <person name="Chang B.C.H."/>
            <person name="Kaur P."/>
            <person name="Weisz D."/>
            <person name="Dudchenko O."/>
            <person name="Aiden E.L."/>
            <person name="Korhonen P.K."/>
            <person name="Gasser R.B."/>
        </authorList>
    </citation>
    <scope>NUCLEOTIDE SEQUENCE [LARGE SCALE GENOMIC DNA]</scope>
    <source>
        <strain evidence="1">Cs-k2</strain>
    </source>
</reference>
<comment type="caution">
    <text evidence="1">The sequence shown here is derived from an EMBL/GenBank/DDBJ whole genome shotgun (WGS) entry which is preliminary data.</text>
</comment>
<reference evidence="1 2" key="1">
    <citation type="journal article" date="2018" name="Biotechnol. Adv.">
        <title>Improved genomic resources and new bioinformatic workflow for the carcinogenic parasite Clonorchis sinensis: Biotechnological implications.</title>
        <authorList>
            <person name="Wang D."/>
            <person name="Korhonen P.K."/>
            <person name="Gasser R.B."/>
            <person name="Young N.D."/>
        </authorList>
    </citation>
    <scope>NUCLEOTIDE SEQUENCE [LARGE SCALE GENOMIC DNA]</scope>
    <source>
        <strain evidence="1">Cs-k2</strain>
    </source>
</reference>
<dbReference type="EMBL" id="NIRI02000010">
    <property type="protein sequence ID" value="KAG5453561.1"/>
    <property type="molecule type" value="Genomic_DNA"/>
</dbReference>
<name>A0A3R7GEC8_CLOSI</name>
<proteinExistence type="predicted"/>
<gene>
    <name evidence="1" type="ORF">CSKR_109517</name>
</gene>
<accession>A0A3R7GEC8</accession>
<dbReference type="InParanoid" id="A0A3R7GEC8"/>
<dbReference type="AlphaFoldDB" id="A0A3R7GEC8"/>
<dbReference type="Proteomes" id="UP000286415">
    <property type="component" value="Unassembled WGS sequence"/>
</dbReference>